<organism evidence="3 4">
    <name type="scientific">Kordiimonas lipolytica</name>
    <dbReference type="NCBI Taxonomy" id="1662421"/>
    <lineage>
        <taxon>Bacteria</taxon>
        <taxon>Pseudomonadati</taxon>
        <taxon>Pseudomonadota</taxon>
        <taxon>Alphaproteobacteria</taxon>
        <taxon>Kordiimonadales</taxon>
        <taxon>Kordiimonadaceae</taxon>
        <taxon>Kordiimonas</taxon>
    </lineage>
</organism>
<dbReference type="InterPro" id="IPR018376">
    <property type="entry name" value="Enoyl-CoA_hyd/isom_CS"/>
</dbReference>
<protein>
    <submittedName>
        <fullName evidence="3">Enoyl-CoA hydratase-related protein</fullName>
    </submittedName>
</protein>
<comment type="caution">
    <text evidence="3">The sequence shown here is derived from an EMBL/GenBank/DDBJ whole genome shotgun (WGS) entry which is preliminary data.</text>
</comment>
<dbReference type="PANTHER" id="PTHR43459">
    <property type="entry name" value="ENOYL-COA HYDRATASE"/>
    <property type="match status" value="1"/>
</dbReference>
<evidence type="ECO:0000313" key="3">
    <source>
        <dbReference type="EMBL" id="MFC4347717.1"/>
    </source>
</evidence>
<dbReference type="CDD" id="cd06558">
    <property type="entry name" value="crotonase-like"/>
    <property type="match status" value="1"/>
</dbReference>
<reference evidence="4" key="1">
    <citation type="journal article" date="2019" name="Int. J. Syst. Evol. Microbiol.">
        <title>The Global Catalogue of Microorganisms (GCM) 10K type strain sequencing project: providing services to taxonomists for standard genome sequencing and annotation.</title>
        <authorList>
            <consortium name="The Broad Institute Genomics Platform"/>
            <consortium name="The Broad Institute Genome Sequencing Center for Infectious Disease"/>
            <person name="Wu L."/>
            <person name="Ma J."/>
        </authorList>
    </citation>
    <scope>NUCLEOTIDE SEQUENCE [LARGE SCALE GENOMIC DNA]</scope>
    <source>
        <strain evidence="4">CGMCC 1.15304</strain>
    </source>
</reference>
<dbReference type="PANTHER" id="PTHR43459:SF1">
    <property type="entry name" value="EG:BACN32G11.4 PROTEIN"/>
    <property type="match status" value="1"/>
</dbReference>
<accession>A0ABV8U946</accession>
<dbReference type="Pfam" id="PF00378">
    <property type="entry name" value="ECH_1"/>
    <property type="match status" value="1"/>
</dbReference>
<dbReference type="SUPFAM" id="SSF52096">
    <property type="entry name" value="ClpP/crotonase"/>
    <property type="match status" value="1"/>
</dbReference>
<gene>
    <name evidence="3" type="ORF">ACFO5Q_07665</name>
</gene>
<evidence type="ECO:0000256" key="1">
    <source>
        <dbReference type="ARBA" id="ARBA00005254"/>
    </source>
</evidence>
<dbReference type="PROSITE" id="PS00166">
    <property type="entry name" value="ENOYL_COA_HYDRATASE"/>
    <property type="match status" value="1"/>
</dbReference>
<dbReference type="InterPro" id="IPR001753">
    <property type="entry name" value="Enoyl-CoA_hydra/iso"/>
</dbReference>
<proteinExistence type="inferred from homology"/>
<dbReference type="EMBL" id="JBHSCR010000004">
    <property type="protein sequence ID" value="MFC4347717.1"/>
    <property type="molecule type" value="Genomic_DNA"/>
</dbReference>
<evidence type="ECO:0000313" key="4">
    <source>
        <dbReference type="Proteomes" id="UP001595776"/>
    </source>
</evidence>
<dbReference type="InterPro" id="IPR029045">
    <property type="entry name" value="ClpP/crotonase-like_dom_sf"/>
</dbReference>
<name>A0ABV8U946_9PROT</name>
<evidence type="ECO:0000256" key="2">
    <source>
        <dbReference type="RuleBase" id="RU003707"/>
    </source>
</evidence>
<dbReference type="Proteomes" id="UP001595776">
    <property type="component" value="Unassembled WGS sequence"/>
</dbReference>
<dbReference type="Gene3D" id="1.10.12.10">
    <property type="entry name" value="Lyase 2-enoyl-coa Hydratase, Chain A, domain 2"/>
    <property type="match status" value="1"/>
</dbReference>
<dbReference type="RefSeq" id="WP_068149465.1">
    <property type="nucleotide sequence ID" value="NZ_JBHSCR010000004.1"/>
</dbReference>
<dbReference type="InterPro" id="IPR014748">
    <property type="entry name" value="Enoyl-CoA_hydra_C"/>
</dbReference>
<dbReference type="Gene3D" id="3.90.226.10">
    <property type="entry name" value="2-enoyl-CoA Hydratase, Chain A, domain 1"/>
    <property type="match status" value="1"/>
</dbReference>
<sequence length="261" mass="27613">MPTYETIDFSIENGLATITFNRPKQLNALSAKLKAEFLTALRSLNREDSEARALLITGAGRGFCSGADLAEGGNENRDMGASLTDSYHPFLTELANLKIPVISAVNGVAAGAGMSIAISADIVIASKSAYFLQAFVNIGLVPDAGSTFILPRLVGLSRARAMMMLGEPIPADTALDWGLVYDVVDDDKLLDTAKAKAMKLANGPTVALGSIRQLLAQSLTNDYPGQLAAEANAQRVAGRTEDCIEGVMAFIEKREAAFKGK</sequence>
<keyword evidence="4" id="KW-1185">Reference proteome</keyword>
<comment type="similarity">
    <text evidence="1 2">Belongs to the enoyl-CoA hydratase/isomerase family.</text>
</comment>